<proteinExistence type="inferred from homology"/>
<dbReference type="EC" id="2.6.1.52" evidence="4"/>
<dbReference type="NCBIfam" id="NF003764">
    <property type="entry name" value="PRK05355.1"/>
    <property type="match status" value="1"/>
</dbReference>
<comment type="similarity">
    <text evidence="3">Belongs to the class-V pyridoxal-phosphate-dependent aminotransferase family. SerC subfamily.</text>
</comment>
<dbReference type="OrthoDB" id="1703350at2759"/>
<comment type="caution">
    <text evidence="13">The sequence shown here is derived from an EMBL/GenBank/DDBJ whole genome shotgun (WGS) entry which is preliminary data.</text>
</comment>
<evidence type="ECO:0000256" key="4">
    <source>
        <dbReference type="ARBA" id="ARBA00013030"/>
    </source>
</evidence>
<keyword evidence="6" id="KW-0028">Amino-acid biosynthesis</keyword>
<evidence type="ECO:0000256" key="5">
    <source>
        <dbReference type="ARBA" id="ARBA00022576"/>
    </source>
</evidence>
<evidence type="ECO:0000256" key="8">
    <source>
        <dbReference type="ARBA" id="ARBA00022898"/>
    </source>
</evidence>
<evidence type="ECO:0000256" key="6">
    <source>
        <dbReference type="ARBA" id="ARBA00022605"/>
    </source>
</evidence>
<dbReference type="Gene3D" id="3.90.1150.10">
    <property type="entry name" value="Aspartate Aminotransferase, domain 1"/>
    <property type="match status" value="1"/>
</dbReference>
<dbReference type="GeneID" id="36515384"/>
<accession>A0A2T0FGA5</accession>
<dbReference type="PIRSF" id="PIRSF000525">
    <property type="entry name" value="SerC"/>
    <property type="match status" value="1"/>
</dbReference>
<dbReference type="InterPro" id="IPR015421">
    <property type="entry name" value="PyrdxlP-dep_Trfase_major"/>
</dbReference>
<keyword evidence="8" id="KW-0663">Pyridoxal phosphate</keyword>
<dbReference type="UniPathway" id="UPA00135">
    <property type="reaction ID" value="UER00197"/>
</dbReference>
<dbReference type="GO" id="GO:0005737">
    <property type="term" value="C:cytoplasm"/>
    <property type="evidence" value="ECO:0007669"/>
    <property type="project" value="TreeGrafter"/>
</dbReference>
<keyword evidence="5 13" id="KW-0032">Aminotransferase</keyword>
<dbReference type="GO" id="GO:0006564">
    <property type="term" value="P:L-serine biosynthetic process"/>
    <property type="evidence" value="ECO:0007669"/>
    <property type="project" value="UniProtKB-KW"/>
</dbReference>
<dbReference type="GO" id="GO:0004648">
    <property type="term" value="F:O-phospho-L-serine:2-oxoglutarate aminotransferase activity"/>
    <property type="evidence" value="ECO:0007669"/>
    <property type="project" value="UniProtKB-EC"/>
</dbReference>
<dbReference type="STRING" id="45607.A0A2T0FGA5"/>
<keyword evidence="7 13" id="KW-0808">Transferase</keyword>
<evidence type="ECO:0000256" key="9">
    <source>
        <dbReference type="ARBA" id="ARBA00023299"/>
    </source>
</evidence>
<dbReference type="InterPro" id="IPR022278">
    <property type="entry name" value="Pser_aminoTfrase"/>
</dbReference>
<evidence type="ECO:0000256" key="3">
    <source>
        <dbReference type="ARBA" id="ARBA00006904"/>
    </source>
</evidence>
<dbReference type="PANTHER" id="PTHR43247">
    <property type="entry name" value="PHOSPHOSERINE AMINOTRANSFERASE"/>
    <property type="match status" value="1"/>
</dbReference>
<dbReference type="Proteomes" id="UP000238350">
    <property type="component" value="Unassembled WGS sequence"/>
</dbReference>
<evidence type="ECO:0000313" key="14">
    <source>
        <dbReference type="Proteomes" id="UP000238350"/>
    </source>
</evidence>
<dbReference type="Gene3D" id="3.40.640.10">
    <property type="entry name" value="Type I PLP-dependent aspartate aminotransferase-like (Major domain)"/>
    <property type="match status" value="1"/>
</dbReference>
<comment type="cofactor">
    <cofactor evidence="1">
        <name>pyridoxal 5'-phosphate</name>
        <dbReference type="ChEBI" id="CHEBI:597326"/>
    </cofactor>
</comment>
<dbReference type="EMBL" id="NDIQ01000001">
    <property type="protein sequence ID" value="PRT54015.1"/>
    <property type="molecule type" value="Genomic_DNA"/>
</dbReference>
<evidence type="ECO:0000259" key="12">
    <source>
        <dbReference type="Pfam" id="PF00266"/>
    </source>
</evidence>
<dbReference type="Pfam" id="PF00266">
    <property type="entry name" value="Aminotran_5"/>
    <property type="match status" value="1"/>
</dbReference>
<dbReference type="HAMAP" id="MF_00160">
    <property type="entry name" value="SerC_aminotrans_5"/>
    <property type="match status" value="1"/>
</dbReference>
<dbReference type="PANTHER" id="PTHR43247:SF1">
    <property type="entry name" value="PHOSPHOSERINE AMINOTRANSFERASE"/>
    <property type="match status" value="1"/>
</dbReference>
<evidence type="ECO:0000256" key="1">
    <source>
        <dbReference type="ARBA" id="ARBA00001933"/>
    </source>
</evidence>
<gene>
    <name evidence="13" type="ORF">B9G98_01635</name>
</gene>
<feature type="domain" description="Aminotransferase class V" evidence="12">
    <location>
        <begin position="5"/>
        <end position="370"/>
    </location>
</feature>
<dbReference type="InterPro" id="IPR015422">
    <property type="entry name" value="PyrdxlP-dep_Trfase_small"/>
</dbReference>
<dbReference type="RefSeq" id="XP_024663961.1">
    <property type="nucleotide sequence ID" value="XM_024808193.1"/>
</dbReference>
<name>A0A2T0FGA5_9ASCO</name>
<evidence type="ECO:0000256" key="2">
    <source>
        <dbReference type="ARBA" id="ARBA00005099"/>
    </source>
</evidence>
<keyword evidence="14" id="KW-1185">Reference proteome</keyword>
<comment type="catalytic activity">
    <reaction evidence="11">
        <text>O-phospho-L-serine + 2-oxoglutarate = 3-phosphooxypyruvate + L-glutamate</text>
        <dbReference type="Rhea" id="RHEA:14329"/>
        <dbReference type="ChEBI" id="CHEBI:16810"/>
        <dbReference type="ChEBI" id="CHEBI:18110"/>
        <dbReference type="ChEBI" id="CHEBI:29985"/>
        <dbReference type="ChEBI" id="CHEBI:57524"/>
        <dbReference type="EC" id="2.6.1.52"/>
    </reaction>
</comment>
<evidence type="ECO:0000313" key="13">
    <source>
        <dbReference type="EMBL" id="PRT54015.1"/>
    </source>
</evidence>
<sequence length="378" mass="40949">MREGFYFGAGPAALPTEVVKQAAKEFVEYENQGVGLGEISHRSKQATQIIDDAKSKVIEILKVPETHEVLFIPGGGTGGFAAVIYNLMAAFAAKTGKKGKADYLVTGTWSAKGAAEAKRLGVETNIVFDGKKDGKYRHISDQSEWKFSDPAETAFVYFCDNETVDGIEFPQLPQVPEGTNLVMDMSSNMFSRAVDVSKLAVLFGGAQKNVGIAGVSLYVVRKDLLKQASPAELTQLGVLIGPSVFDFTLIAKNNSAYNTVSIFAVQVINLVLGDLLAKGGLDAQEKESNAKAEKIYALLDARPELYLTTVAKAARSRMNIVFKFKDADTEERFLKGAAELHLTGLKGHRSVGGIRVSNYNAITPEAIDRLAEYMSKFN</sequence>
<comment type="catalytic activity">
    <reaction evidence="10">
        <text>4-(phosphooxy)-L-threonine + 2-oxoglutarate = (R)-3-hydroxy-2-oxo-4-phosphooxybutanoate + L-glutamate</text>
        <dbReference type="Rhea" id="RHEA:16573"/>
        <dbReference type="ChEBI" id="CHEBI:16810"/>
        <dbReference type="ChEBI" id="CHEBI:29985"/>
        <dbReference type="ChEBI" id="CHEBI:58452"/>
        <dbReference type="ChEBI" id="CHEBI:58538"/>
        <dbReference type="EC" id="2.6.1.52"/>
    </reaction>
</comment>
<evidence type="ECO:0000256" key="11">
    <source>
        <dbReference type="ARBA" id="ARBA00049007"/>
    </source>
</evidence>
<dbReference type="FunFam" id="3.90.1150.10:FF:000006">
    <property type="entry name" value="Phosphoserine aminotransferase"/>
    <property type="match status" value="1"/>
</dbReference>
<dbReference type="InterPro" id="IPR015424">
    <property type="entry name" value="PyrdxlP-dep_Trfase"/>
</dbReference>
<reference evidence="13 14" key="1">
    <citation type="submission" date="2017-04" db="EMBL/GenBank/DDBJ databases">
        <title>Genome sequencing of [Candida] sorbophila.</title>
        <authorList>
            <person name="Ahn J.O."/>
        </authorList>
    </citation>
    <scope>NUCLEOTIDE SEQUENCE [LARGE SCALE GENOMIC DNA]</scope>
    <source>
        <strain evidence="13 14">DS02</strain>
    </source>
</reference>
<evidence type="ECO:0000256" key="10">
    <source>
        <dbReference type="ARBA" id="ARBA00047630"/>
    </source>
</evidence>
<dbReference type="GO" id="GO:0030170">
    <property type="term" value="F:pyridoxal phosphate binding"/>
    <property type="evidence" value="ECO:0007669"/>
    <property type="project" value="TreeGrafter"/>
</dbReference>
<dbReference type="AlphaFoldDB" id="A0A2T0FGA5"/>
<dbReference type="InterPro" id="IPR000192">
    <property type="entry name" value="Aminotrans_V_dom"/>
</dbReference>
<dbReference type="FunFam" id="3.40.640.10:FF:000010">
    <property type="entry name" value="Phosphoserine aminotransferase"/>
    <property type="match status" value="1"/>
</dbReference>
<comment type="pathway">
    <text evidence="2">Amino-acid biosynthesis; L-serine biosynthesis; L-serine from 3-phospho-D-glycerate: step 2/3.</text>
</comment>
<protein>
    <recommendedName>
        <fullName evidence="4">phosphoserine transaminase</fullName>
        <ecNumber evidence="4">2.6.1.52</ecNumber>
    </recommendedName>
</protein>
<keyword evidence="9" id="KW-0718">Serine biosynthesis</keyword>
<organism evidence="13 14">
    <name type="scientific">Wickerhamiella sorbophila</name>
    <dbReference type="NCBI Taxonomy" id="45607"/>
    <lineage>
        <taxon>Eukaryota</taxon>
        <taxon>Fungi</taxon>
        <taxon>Dikarya</taxon>
        <taxon>Ascomycota</taxon>
        <taxon>Saccharomycotina</taxon>
        <taxon>Dipodascomycetes</taxon>
        <taxon>Dipodascales</taxon>
        <taxon>Trichomonascaceae</taxon>
        <taxon>Wickerhamiella</taxon>
    </lineage>
</organism>
<dbReference type="SUPFAM" id="SSF53383">
    <property type="entry name" value="PLP-dependent transferases"/>
    <property type="match status" value="1"/>
</dbReference>
<evidence type="ECO:0000256" key="7">
    <source>
        <dbReference type="ARBA" id="ARBA00022679"/>
    </source>
</evidence>